<dbReference type="RefSeq" id="WP_006546545.1">
    <property type="nucleotide sequence ID" value="NZ_DS999543.1"/>
</dbReference>
<dbReference type="Proteomes" id="UP000010301">
    <property type="component" value="Unassembled WGS sequence"/>
</dbReference>
<evidence type="ECO:0000313" key="2">
    <source>
        <dbReference type="EMBL" id="EEH63754.1"/>
    </source>
</evidence>
<sequence>MENSSPFRLRAYLTADENCFTVVGMKALTPLSLTAHACAVFPNFNVVALTQPSENDGTFMRQGVIDSRGDHWVIVAPLTDAAGAELEAQTTLLHFLHRAWEKGLVPFDVPVPAAHTRANATVPLFIHTELSGEVADQTELEESATLAGSMGRALAALHSLPAEIIERTGLPVYSAADCRERLRSQLSEGATAWSLPQNLYHRWEMALDDDALFNFATTPIHANVDVDAFLSINGVVTGMKDFGAACLGDPAEDLATLLTVDSQEVAEEFIRAYMFARKNADIHLVTRAYLLSEFAVLRWLLHGLRLQDATIVAEAKEMLQELAEILGDEPLVPEHAEIERPEFNLLDVAEAVVAAAGTESASEVDPEALTVVLNEVLPLSEKLSE</sequence>
<dbReference type="EMBL" id="ACFG01000030">
    <property type="protein sequence ID" value="EEH63754.1"/>
    <property type="molecule type" value="Genomic_DNA"/>
</dbReference>
<protein>
    <recommendedName>
        <fullName evidence="1">Aminoglycoside phosphotransferase domain-containing protein</fullName>
    </recommendedName>
</protein>
<dbReference type="HOGENOM" id="CLU_041664_1_0_11"/>
<dbReference type="Pfam" id="PF01636">
    <property type="entry name" value="APH"/>
    <property type="match status" value="1"/>
</dbReference>
<dbReference type="AlphaFoldDB" id="C0W130"/>
<evidence type="ECO:0000259" key="1">
    <source>
        <dbReference type="Pfam" id="PF01636"/>
    </source>
</evidence>
<dbReference type="OrthoDB" id="3239865at2"/>
<comment type="caution">
    <text evidence="2">The sequence shown here is derived from an EMBL/GenBank/DDBJ whole genome shotgun (WGS) entry which is preliminary data.</text>
</comment>
<evidence type="ECO:0000313" key="3">
    <source>
        <dbReference type="Proteomes" id="UP000010301"/>
    </source>
</evidence>
<feature type="domain" description="Aminoglycoside phosphotransferase" evidence="1">
    <location>
        <begin position="93"/>
        <end position="274"/>
    </location>
</feature>
<dbReference type="InterPro" id="IPR011009">
    <property type="entry name" value="Kinase-like_dom_sf"/>
</dbReference>
<reference evidence="2 3" key="1">
    <citation type="submission" date="2009-01" db="EMBL/GenBank/DDBJ databases">
        <authorList>
            <person name="Qin X."/>
            <person name="Bachman B."/>
            <person name="Battles P."/>
            <person name="Bell A."/>
            <person name="Bess C."/>
            <person name="Bickham C."/>
            <person name="Chaboub L."/>
            <person name="Chen D."/>
            <person name="Coyle M."/>
            <person name="Deiros D.R."/>
            <person name="Dinh H."/>
            <person name="Forbes L."/>
            <person name="Fowler G."/>
            <person name="Francisco L."/>
            <person name="Fu Q."/>
            <person name="Gubbala S."/>
            <person name="Hale W."/>
            <person name="Han Y."/>
            <person name="Hemphill L."/>
            <person name="Highlander S.K."/>
            <person name="Hirani K."/>
            <person name="Hogues M."/>
            <person name="Jackson L."/>
            <person name="Jakkamsetti A."/>
            <person name="Javaid M."/>
            <person name="Jiang H."/>
            <person name="Korchina V."/>
            <person name="Kovar C."/>
            <person name="Lara F."/>
            <person name="Lee S."/>
            <person name="Mata R."/>
            <person name="Mathew T."/>
            <person name="Moen C."/>
            <person name="Morales K."/>
            <person name="Munidasa M."/>
            <person name="Nazareth L."/>
            <person name="Ngo R."/>
            <person name="Nguyen L."/>
            <person name="Okwuonu G."/>
            <person name="Ongeri F."/>
            <person name="Patil S."/>
            <person name="Petrosino J."/>
            <person name="Pham C."/>
            <person name="Pham P."/>
            <person name="Pu L.-L."/>
            <person name="Puazo M."/>
            <person name="Raj R."/>
            <person name="Reid J."/>
            <person name="Rouhana J."/>
            <person name="Saada N."/>
            <person name="Shang Y."/>
            <person name="Simmons D."/>
            <person name="Thornton R."/>
            <person name="Warren J."/>
            <person name="Weissenberger G."/>
            <person name="Zhang J."/>
            <person name="Zhang L."/>
            <person name="Zhou C."/>
            <person name="Zhu D."/>
            <person name="Muzny D."/>
            <person name="Worley K."/>
            <person name="Gibbs R."/>
        </authorList>
    </citation>
    <scope>NUCLEOTIDE SEQUENCE [LARGE SCALE GENOMIC DNA]</scope>
    <source>
        <strain evidence="2 3">DSM 15436</strain>
    </source>
</reference>
<accession>C0W130</accession>
<dbReference type="SUPFAM" id="SSF56112">
    <property type="entry name" value="Protein kinase-like (PK-like)"/>
    <property type="match status" value="1"/>
</dbReference>
<dbReference type="STRING" id="525245.HMPREF0044_0773"/>
<gene>
    <name evidence="2" type="ORF">HMPREF0044_0773</name>
</gene>
<dbReference type="eggNOG" id="COG3173">
    <property type="taxonomic scope" value="Bacteria"/>
</dbReference>
<name>C0W130_9ACTO</name>
<proteinExistence type="predicted"/>
<keyword evidence="3" id="KW-1185">Reference proteome</keyword>
<dbReference type="InterPro" id="IPR002575">
    <property type="entry name" value="Aminoglycoside_PTrfase"/>
</dbReference>
<organism evidence="2 3">
    <name type="scientific">Gleimia coleocanis DSM 15436</name>
    <dbReference type="NCBI Taxonomy" id="525245"/>
    <lineage>
        <taxon>Bacteria</taxon>
        <taxon>Bacillati</taxon>
        <taxon>Actinomycetota</taxon>
        <taxon>Actinomycetes</taxon>
        <taxon>Actinomycetales</taxon>
        <taxon>Actinomycetaceae</taxon>
        <taxon>Gleimia</taxon>
    </lineage>
</organism>
<dbReference type="Gene3D" id="3.90.1200.10">
    <property type="match status" value="1"/>
</dbReference>